<sequence>MLLPHLRDLLVQDVRAEADTVVVDAVVATSTARCGGCGTLSGRVHSRYRRQLADAAVAGRKMVLRLVVRRFFCVNTGCRARTFAEQVDGLTVKRSRRTDQLTVMLTRIAVALAGRAGARLAVQLGLPASRDTLLRLIRALPDPPVGAITALGVDDFAVKRSRKYATYAGHDHPPARRRPRRARGRPAGGMADAASGNRDHHP</sequence>
<dbReference type="AlphaFoldDB" id="A0A291RR53"/>
<dbReference type="InterPro" id="IPR029261">
    <property type="entry name" value="Transposase_Znf"/>
</dbReference>
<protein>
    <recommendedName>
        <fullName evidence="2">Transposase IS204/IS1001/IS1096/IS1165 zinc-finger domain-containing protein</fullName>
    </recommendedName>
</protein>
<gene>
    <name evidence="3" type="ORF">CRH09_31015</name>
</gene>
<evidence type="ECO:0000313" key="3">
    <source>
        <dbReference type="EMBL" id="ATL69953.1"/>
    </source>
</evidence>
<evidence type="ECO:0000313" key="4">
    <source>
        <dbReference type="Proteomes" id="UP000221961"/>
    </source>
</evidence>
<dbReference type="Proteomes" id="UP000221961">
    <property type="component" value="Chromosome"/>
</dbReference>
<dbReference type="KEGG" id="ntp:CRH09_31015"/>
<reference evidence="3 4" key="1">
    <citation type="submission" date="2017-10" db="EMBL/GenBank/DDBJ databases">
        <title>Comparative genomics between pathogenic Norcardia.</title>
        <authorList>
            <person name="Zeng L."/>
        </authorList>
    </citation>
    <scope>NUCLEOTIDE SEQUENCE [LARGE SCALE GENOMIC DNA]</scope>
    <source>
        <strain evidence="3 4">NC_YFY_NT001</strain>
    </source>
</reference>
<dbReference type="Pfam" id="PF14690">
    <property type="entry name" value="Zn_ribbon_ISL3"/>
    <property type="match status" value="1"/>
</dbReference>
<dbReference type="PANTHER" id="PTHR33498:SF1">
    <property type="entry name" value="TRANSPOSASE FOR INSERTION SEQUENCE ELEMENT IS1557"/>
    <property type="match status" value="1"/>
</dbReference>
<dbReference type="PANTHER" id="PTHR33498">
    <property type="entry name" value="TRANSPOSASE FOR INSERTION SEQUENCE ELEMENT IS1557"/>
    <property type="match status" value="1"/>
</dbReference>
<evidence type="ECO:0000256" key="1">
    <source>
        <dbReference type="SAM" id="MobiDB-lite"/>
    </source>
</evidence>
<feature type="region of interest" description="Disordered" evidence="1">
    <location>
        <begin position="165"/>
        <end position="202"/>
    </location>
</feature>
<dbReference type="InterPro" id="IPR047951">
    <property type="entry name" value="Transpos_ISL3"/>
</dbReference>
<organism evidence="3 4">
    <name type="scientific">Nocardia terpenica</name>
    <dbReference type="NCBI Taxonomy" id="455432"/>
    <lineage>
        <taxon>Bacteria</taxon>
        <taxon>Bacillati</taxon>
        <taxon>Actinomycetota</taxon>
        <taxon>Actinomycetes</taxon>
        <taxon>Mycobacteriales</taxon>
        <taxon>Nocardiaceae</taxon>
        <taxon>Nocardia</taxon>
    </lineage>
</organism>
<accession>A0A291RR53</accession>
<proteinExistence type="predicted"/>
<dbReference type="EMBL" id="CP023778">
    <property type="protein sequence ID" value="ATL69953.1"/>
    <property type="molecule type" value="Genomic_DNA"/>
</dbReference>
<name>A0A291RR53_9NOCA</name>
<evidence type="ECO:0000259" key="2">
    <source>
        <dbReference type="Pfam" id="PF14690"/>
    </source>
</evidence>
<feature type="domain" description="Transposase IS204/IS1001/IS1096/IS1165 zinc-finger" evidence="2">
    <location>
        <begin position="31"/>
        <end position="73"/>
    </location>
</feature>
<feature type="compositionally biased region" description="Basic residues" evidence="1">
    <location>
        <begin position="175"/>
        <end position="184"/>
    </location>
</feature>